<dbReference type="EMBL" id="KN294009">
    <property type="protein sequence ID" value="KGQ01103.1"/>
    <property type="molecule type" value="Genomic_DNA"/>
</dbReference>
<dbReference type="AlphaFoldDB" id="A0A0A2V0S7"/>
<dbReference type="GeneID" id="26970956"/>
<reference evidence="2 3" key="1">
    <citation type="journal article" date="2011" name="PLoS Genet.">
        <title>Comparative genomic analysis of human fungal pathogens causing paracoccidioidomycosis.</title>
        <authorList>
            <person name="Desjardins C.A."/>
            <person name="Champion M.D."/>
            <person name="Holder J.W."/>
            <person name="Muszewska A."/>
            <person name="Goldberg J."/>
            <person name="Bailao A.M."/>
            <person name="Brigido M.M."/>
            <person name="Ferreira M.E."/>
            <person name="Garcia A.M."/>
            <person name="Grynberg M."/>
            <person name="Gujja S."/>
            <person name="Heiman D.I."/>
            <person name="Henn M.R."/>
            <person name="Kodira C.D."/>
            <person name="Leon-Narvaez H."/>
            <person name="Longo L.V."/>
            <person name="Ma L.J."/>
            <person name="Malavazi I."/>
            <person name="Matsuo A.L."/>
            <person name="Morais F.V."/>
            <person name="Pereira M."/>
            <person name="Rodriguez-Brito S."/>
            <person name="Sakthikumar S."/>
            <person name="Salem-Izacc S.M."/>
            <person name="Sykes S.M."/>
            <person name="Teixeira M.M."/>
            <person name="Vallejo M.C."/>
            <person name="Walter M.E."/>
            <person name="Yandava C."/>
            <person name="Young S."/>
            <person name="Zeng Q."/>
            <person name="Zucker J."/>
            <person name="Felipe M.S."/>
            <person name="Goldman G.H."/>
            <person name="Haas B.J."/>
            <person name="McEwen J.G."/>
            <person name="Nino-Vega G."/>
            <person name="Puccia R."/>
            <person name="San-Blas G."/>
            <person name="Soares C.M."/>
            <person name="Birren B.W."/>
            <person name="Cuomo C.A."/>
        </authorList>
    </citation>
    <scope>NUCLEOTIDE SEQUENCE [LARGE SCALE GENOMIC DNA]</scope>
    <source>
        <strain evidence="3">ATCC MYA-826 / Pb01</strain>
    </source>
</reference>
<sequence length="74" mass="7753">MHGSTGGGNSGKRVRKLPPMNTKVFSDRKGMTGLMRPDSPIIGLHQIDAHRSLADTNASVEIALAPSKDEGAVA</sequence>
<dbReference type="Proteomes" id="UP000002059">
    <property type="component" value="Partially assembled WGS sequence"/>
</dbReference>
<protein>
    <submittedName>
        <fullName evidence="2">Uncharacterized protein</fullName>
    </submittedName>
</protein>
<accession>A0A0A2V0S7</accession>
<dbReference type="HOGENOM" id="CLU_2688453_0_0_1"/>
<organism evidence="2 3">
    <name type="scientific">Paracoccidioides lutzii (strain ATCC MYA-826 / Pb01)</name>
    <name type="common">Paracoccidioides brasiliensis</name>
    <dbReference type="NCBI Taxonomy" id="502779"/>
    <lineage>
        <taxon>Eukaryota</taxon>
        <taxon>Fungi</taxon>
        <taxon>Dikarya</taxon>
        <taxon>Ascomycota</taxon>
        <taxon>Pezizomycotina</taxon>
        <taxon>Eurotiomycetes</taxon>
        <taxon>Eurotiomycetidae</taxon>
        <taxon>Onygenales</taxon>
        <taxon>Ajellomycetaceae</taxon>
        <taxon>Paracoccidioides</taxon>
    </lineage>
</organism>
<evidence type="ECO:0000256" key="1">
    <source>
        <dbReference type="SAM" id="MobiDB-lite"/>
    </source>
</evidence>
<evidence type="ECO:0000313" key="3">
    <source>
        <dbReference type="Proteomes" id="UP000002059"/>
    </source>
</evidence>
<feature type="region of interest" description="Disordered" evidence="1">
    <location>
        <begin position="1"/>
        <end position="37"/>
    </location>
</feature>
<gene>
    <name evidence="2" type="ORF">PAAG_12231</name>
</gene>
<proteinExistence type="predicted"/>
<dbReference type="VEuPathDB" id="FungiDB:PAAG_12231"/>
<name>A0A0A2V0S7_PARBA</name>
<keyword evidence="3" id="KW-1185">Reference proteome</keyword>
<evidence type="ECO:0000313" key="2">
    <source>
        <dbReference type="EMBL" id="KGQ01103.1"/>
    </source>
</evidence>
<dbReference type="RefSeq" id="XP_015702658.1">
    <property type="nucleotide sequence ID" value="XM_015847746.1"/>
</dbReference>
<dbReference type="KEGG" id="pbl:PAAG_12231"/>
<feature type="compositionally biased region" description="Gly residues" evidence="1">
    <location>
        <begin position="1"/>
        <end position="10"/>
    </location>
</feature>